<feature type="transmembrane region" description="Helical" evidence="2">
    <location>
        <begin position="45"/>
        <end position="67"/>
    </location>
</feature>
<feature type="region of interest" description="Disordered" evidence="1">
    <location>
        <begin position="106"/>
        <end position="136"/>
    </location>
</feature>
<accession>A0A0G1YVJ0</accession>
<dbReference type="PATRIC" id="fig|1618672.3.peg.247"/>
<keyword evidence="2" id="KW-1133">Transmembrane helix</keyword>
<dbReference type="Proteomes" id="UP000034789">
    <property type="component" value="Unassembled WGS sequence"/>
</dbReference>
<organism evidence="3 4">
    <name type="scientific">Candidatus Kaiserbacteria bacterium GW2011_GWA2_58_9</name>
    <dbReference type="NCBI Taxonomy" id="1618672"/>
    <lineage>
        <taxon>Bacteria</taxon>
        <taxon>Candidatus Kaiseribacteriota</taxon>
    </lineage>
</organism>
<dbReference type="PROSITE" id="PS51257">
    <property type="entry name" value="PROKAR_LIPOPROTEIN"/>
    <property type="match status" value="1"/>
</dbReference>
<feature type="compositionally biased region" description="Basic and acidic residues" evidence="1">
    <location>
        <begin position="127"/>
        <end position="136"/>
    </location>
</feature>
<feature type="transmembrane region" description="Helical" evidence="2">
    <location>
        <begin position="21"/>
        <end position="39"/>
    </location>
</feature>
<dbReference type="SUPFAM" id="SSF58100">
    <property type="entry name" value="Bacterial hemolysins"/>
    <property type="match status" value="1"/>
</dbReference>
<dbReference type="Gene3D" id="1.20.5.190">
    <property type="match status" value="1"/>
</dbReference>
<comment type="caution">
    <text evidence="3">The sequence shown here is derived from an EMBL/GenBank/DDBJ whole genome shotgun (WGS) entry which is preliminary data.</text>
</comment>
<evidence type="ECO:0000256" key="2">
    <source>
        <dbReference type="SAM" id="Phobius"/>
    </source>
</evidence>
<protein>
    <recommendedName>
        <fullName evidence="5">DUF1003 domain-containing protein</fullName>
    </recommendedName>
</protein>
<gene>
    <name evidence="3" type="ORF">UY98_C0011G0016</name>
</gene>
<evidence type="ECO:0000313" key="4">
    <source>
        <dbReference type="Proteomes" id="UP000034789"/>
    </source>
</evidence>
<name>A0A0G1YVJ0_9BACT</name>
<reference evidence="3 4" key="1">
    <citation type="journal article" date="2015" name="Nature">
        <title>rRNA introns, odd ribosomes, and small enigmatic genomes across a large radiation of phyla.</title>
        <authorList>
            <person name="Brown C.T."/>
            <person name="Hug L.A."/>
            <person name="Thomas B.C."/>
            <person name="Sharon I."/>
            <person name="Castelle C.J."/>
            <person name="Singh A."/>
            <person name="Wilkins M.J."/>
            <person name="Williams K.H."/>
            <person name="Banfield J.F."/>
        </authorList>
    </citation>
    <scope>NUCLEOTIDE SEQUENCE [LARGE SCALE GENOMIC DNA]</scope>
</reference>
<evidence type="ECO:0000256" key="1">
    <source>
        <dbReference type="SAM" id="MobiDB-lite"/>
    </source>
</evidence>
<dbReference type="EMBL" id="LCSD01000011">
    <property type="protein sequence ID" value="KKW47483.1"/>
    <property type="molecule type" value="Genomic_DNA"/>
</dbReference>
<keyword evidence="2" id="KW-0812">Transmembrane</keyword>
<keyword evidence="2" id="KW-0472">Membrane</keyword>
<dbReference type="AlphaFoldDB" id="A0A0G1YVJ0"/>
<evidence type="ECO:0000313" key="3">
    <source>
        <dbReference type="EMBL" id="KKW47483.1"/>
    </source>
</evidence>
<sequence length="167" mass="18996">MKDPYHIWKTAIGITRWIGSPASIIIHTVLFVACFIAAAEELIPFDSMLLILTTVVSLEAIYLAIFIQMTINYTTQELKEVGEDIEELQEDIGEIQEDMGELQEDVEEISEDVEEMTEEEESDEAAEEARKAEQRKTLADIQTDLRKLMQDITKLQKNGVPPTPPRQ</sequence>
<evidence type="ECO:0008006" key="5">
    <source>
        <dbReference type="Google" id="ProtNLM"/>
    </source>
</evidence>
<feature type="compositionally biased region" description="Acidic residues" evidence="1">
    <location>
        <begin position="106"/>
        <end position="126"/>
    </location>
</feature>
<proteinExistence type="predicted"/>